<organism evidence="2">
    <name type="scientific">Rhodosorus marinus</name>
    <dbReference type="NCBI Taxonomy" id="101924"/>
    <lineage>
        <taxon>Eukaryota</taxon>
        <taxon>Rhodophyta</taxon>
        <taxon>Stylonematophyceae</taxon>
        <taxon>Stylonematales</taxon>
        <taxon>Stylonemataceae</taxon>
        <taxon>Rhodosorus</taxon>
    </lineage>
</organism>
<dbReference type="AlphaFoldDB" id="A0A7S3ENG3"/>
<proteinExistence type="predicted"/>
<name>A0A7S3ENG3_9RHOD</name>
<gene>
    <name evidence="2" type="ORF">RMAR00112_LOCUS34208</name>
    <name evidence="3" type="ORF">RMAR00112_LOCUS34210</name>
</gene>
<accession>A0A7S3ENG3</accession>
<reference evidence="2" key="1">
    <citation type="submission" date="2021-01" db="EMBL/GenBank/DDBJ databases">
        <authorList>
            <person name="Corre E."/>
            <person name="Pelletier E."/>
            <person name="Niang G."/>
            <person name="Scheremetjew M."/>
            <person name="Finn R."/>
            <person name="Kale V."/>
            <person name="Holt S."/>
            <person name="Cochrane G."/>
            <person name="Meng A."/>
            <person name="Brown T."/>
            <person name="Cohen L."/>
        </authorList>
    </citation>
    <scope>NUCLEOTIDE SEQUENCE</scope>
    <source>
        <strain evidence="2">CCMP 769</strain>
    </source>
</reference>
<protein>
    <submittedName>
        <fullName evidence="2">Uncharacterized protein</fullName>
    </submittedName>
</protein>
<dbReference type="EMBL" id="HBHW01044063">
    <property type="protein sequence ID" value="CAE0066138.1"/>
    <property type="molecule type" value="Transcribed_RNA"/>
</dbReference>
<evidence type="ECO:0000313" key="3">
    <source>
        <dbReference type="EMBL" id="CAE0066138.1"/>
    </source>
</evidence>
<sequence length="354" mass="38736">MEKALAWNELAPEAVSWLMSRTENNEVTGKNMDLSVAFVSEGDASKEGSGEMLIIPQHQTGSLVYGSVFGTLTTDLSQDPSASEVANRQFVVDLRTGEMLQAIWYKSGSFCLVKHVVKSTHEWYNDVVMYENADGDGGLPNKLVGRGNIISTQDCIYCVARGNPCECAPALRSRVLGPEVKMEFTDWMGWASHFVNAASGTFQTRFSFEFPDRPHENGSSELWWRFSTDMGSDYGTKMLRSQYLTHSGAAFDHLGIVGNSEMIMYNSTASQFMIGDCGGNSSEVKSVDVDSMNEPGSIEDGDETTKGCIGRETGGARGGTWVVDPPPRLGKDLNPVLFEEVLDDQNVRVLANVS</sequence>
<dbReference type="EMBL" id="HBHW01044061">
    <property type="protein sequence ID" value="CAE0066136.1"/>
    <property type="molecule type" value="Transcribed_RNA"/>
</dbReference>
<evidence type="ECO:0000256" key="1">
    <source>
        <dbReference type="SAM" id="MobiDB-lite"/>
    </source>
</evidence>
<feature type="region of interest" description="Disordered" evidence="1">
    <location>
        <begin position="292"/>
        <end position="325"/>
    </location>
</feature>
<evidence type="ECO:0000313" key="2">
    <source>
        <dbReference type="EMBL" id="CAE0066136.1"/>
    </source>
</evidence>